<dbReference type="InterPro" id="IPR003593">
    <property type="entry name" value="AAA+_ATPase"/>
</dbReference>
<keyword evidence="3" id="KW-0067">ATP-binding</keyword>
<dbReference type="PANTHER" id="PTHR23073">
    <property type="entry name" value="26S PROTEASOME REGULATORY SUBUNIT"/>
    <property type="match status" value="1"/>
</dbReference>
<dbReference type="InterPro" id="IPR050221">
    <property type="entry name" value="26S_Proteasome_ATPase"/>
</dbReference>
<dbReference type="CDD" id="cd19481">
    <property type="entry name" value="RecA-like_protease"/>
    <property type="match status" value="1"/>
</dbReference>
<protein>
    <submittedName>
        <fullName evidence="5">AAA family ATPase</fullName>
    </submittedName>
</protein>
<comment type="similarity">
    <text evidence="1">Belongs to the AAA ATPase family.</text>
</comment>
<keyword evidence="2" id="KW-0547">Nucleotide-binding</keyword>
<proteinExistence type="inferred from homology"/>
<dbReference type="Pfam" id="PF22977">
    <property type="entry name" value="WHD"/>
    <property type="match status" value="1"/>
</dbReference>
<evidence type="ECO:0000259" key="4">
    <source>
        <dbReference type="SMART" id="SM00382"/>
    </source>
</evidence>
<evidence type="ECO:0000313" key="6">
    <source>
        <dbReference type="Proteomes" id="UP000244930"/>
    </source>
</evidence>
<dbReference type="InterPro" id="IPR003959">
    <property type="entry name" value="ATPase_AAA_core"/>
</dbReference>
<gene>
    <name evidence="5" type="ORF">CEW83_03095</name>
</gene>
<sequence length="653" mass="70967">MNAPMAPDWVSANQQLLVHEFARLRALLQPEATAVPLTHACSTEHVQALHEHGAIDQLTSSFDLSGFERDLLLLCAGVEMDAGVALACAHGHGDEGRPWASFGLALAALQAPHWSALSPHSPLRHWRLIEIDPTPGLATARLRIDERILHFLAGINELDRRLSPLVSTVDTAHLQPPSHRLVTRQVIDTLTDAASNRRTPPLILFEGDDPMAQRDIAARAASALGLGCRVLNAEDIPRAADERSALQTLWAREARLLGVALIMSFTTDSPDETAAARGFLEHVGGTCFACGNSGLATVRPARRFRVDKPASGERHALWTDALDAETVEHHSAELERTASHFRLSSHALQAIAREASNVSHTNRAQVPATGSGLWQRCRQETNSALDALAQRLSTEAGWDDLVLPDAQLGVLRQIAAHVRQRHVVFERWGFAGTGSRGLGLASLFAGESGTGKTLAAEVLANALQLDLYRVDLSSVVSKYIGETEKNLRRIFDAAEDCGAILLFDEADALFGKRSEVKDSHDRYANIEISYLLQRMESYHGLAILTTNLKSSLDSAFTRRLRFVVQFPFPDSGQRLALWKRAFPPAAPTATLDFDKLARLSVTGGSIRNIALSAAFLAADAGDAIGMQHLLQAAHGDAAKREHPLTDAETRGWT</sequence>
<keyword evidence="6" id="KW-1185">Reference proteome</keyword>
<dbReference type="GO" id="GO:0005524">
    <property type="term" value="F:ATP binding"/>
    <property type="evidence" value="ECO:0007669"/>
    <property type="project" value="UniProtKB-KW"/>
</dbReference>
<dbReference type="GO" id="GO:0016887">
    <property type="term" value="F:ATP hydrolysis activity"/>
    <property type="evidence" value="ECO:0007669"/>
    <property type="project" value="InterPro"/>
</dbReference>
<dbReference type="EMBL" id="CP022187">
    <property type="protein sequence ID" value="AWI74330.1"/>
    <property type="molecule type" value="Genomic_DNA"/>
</dbReference>
<dbReference type="SUPFAM" id="SSF52540">
    <property type="entry name" value="P-loop containing nucleoside triphosphate hydrolases"/>
    <property type="match status" value="1"/>
</dbReference>
<evidence type="ECO:0000313" key="5">
    <source>
        <dbReference type="EMBL" id="AWI74330.1"/>
    </source>
</evidence>
<name>A0A2U8GLL0_9RHOO</name>
<dbReference type="RefSeq" id="WP_108948038.1">
    <property type="nucleotide sequence ID" value="NZ_CP022187.1"/>
</dbReference>
<dbReference type="InterPro" id="IPR027417">
    <property type="entry name" value="P-loop_NTPase"/>
</dbReference>
<dbReference type="Gene3D" id="3.40.50.300">
    <property type="entry name" value="P-loop containing nucleotide triphosphate hydrolases"/>
    <property type="match status" value="1"/>
</dbReference>
<dbReference type="KEGG" id="acom:CEW83_03095"/>
<dbReference type="SMART" id="SM00382">
    <property type="entry name" value="AAA"/>
    <property type="match status" value="1"/>
</dbReference>
<evidence type="ECO:0000256" key="3">
    <source>
        <dbReference type="ARBA" id="ARBA00022840"/>
    </source>
</evidence>
<evidence type="ECO:0000256" key="1">
    <source>
        <dbReference type="ARBA" id="ARBA00006914"/>
    </source>
</evidence>
<reference evidence="5 6" key="1">
    <citation type="submission" date="2017-06" db="EMBL/GenBank/DDBJ databases">
        <title>Azoarcus.</title>
        <authorList>
            <person name="Woo J.-H."/>
            <person name="Kim H.-S."/>
        </authorList>
    </citation>
    <scope>NUCLEOTIDE SEQUENCE [LARGE SCALE GENOMIC DNA]</scope>
    <source>
        <strain evidence="5 6">TSPY31</strain>
    </source>
</reference>
<feature type="domain" description="AAA+ ATPase" evidence="4">
    <location>
        <begin position="438"/>
        <end position="570"/>
    </location>
</feature>
<evidence type="ECO:0000256" key="2">
    <source>
        <dbReference type="ARBA" id="ARBA00022741"/>
    </source>
</evidence>
<dbReference type="InterPro" id="IPR054472">
    <property type="entry name" value="WHD"/>
</dbReference>
<dbReference type="Pfam" id="PF00004">
    <property type="entry name" value="AAA"/>
    <property type="match status" value="1"/>
</dbReference>
<accession>A0A2U8GLL0</accession>
<organism evidence="5 6">
    <name type="scientific">Parazoarcus communis</name>
    <dbReference type="NCBI Taxonomy" id="41977"/>
    <lineage>
        <taxon>Bacteria</taxon>
        <taxon>Pseudomonadati</taxon>
        <taxon>Pseudomonadota</taxon>
        <taxon>Betaproteobacteria</taxon>
        <taxon>Rhodocyclales</taxon>
        <taxon>Zoogloeaceae</taxon>
        <taxon>Parazoarcus</taxon>
    </lineage>
</organism>
<dbReference type="Proteomes" id="UP000244930">
    <property type="component" value="Chromosome"/>
</dbReference>
<dbReference type="AlphaFoldDB" id="A0A2U8GLL0"/>